<dbReference type="GO" id="GO:0030655">
    <property type="term" value="P:beta-lactam antibiotic catabolic process"/>
    <property type="evidence" value="ECO:0007669"/>
    <property type="project" value="InterPro"/>
</dbReference>
<evidence type="ECO:0000259" key="1">
    <source>
        <dbReference type="Pfam" id="PF13354"/>
    </source>
</evidence>
<organism evidence="2 3">
    <name type="scientific">Chitinophaga silvisoli</name>
    <dbReference type="NCBI Taxonomy" id="2291814"/>
    <lineage>
        <taxon>Bacteria</taxon>
        <taxon>Pseudomonadati</taxon>
        <taxon>Bacteroidota</taxon>
        <taxon>Chitinophagia</taxon>
        <taxon>Chitinophagales</taxon>
        <taxon>Chitinophagaceae</taxon>
        <taxon>Chitinophaga</taxon>
    </lineage>
</organism>
<dbReference type="InterPro" id="IPR045155">
    <property type="entry name" value="Beta-lactam_cat"/>
</dbReference>
<dbReference type="AlphaFoldDB" id="A0A3E1NXU0"/>
<evidence type="ECO:0000313" key="2">
    <source>
        <dbReference type="EMBL" id="RFM32739.1"/>
    </source>
</evidence>
<dbReference type="SUPFAM" id="SSF56601">
    <property type="entry name" value="beta-lactamase/transpeptidase-like"/>
    <property type="match status" value="1"/>
</dbReference>
<dbReference type="Pfam" id="PF13354">
    <property type="entry name" value="Beta-lactamase2"/>
    <property type="match status" value="1"/>
</dbReference>
<dbReference type="EMBL" id="QTJV01000009">
    <property type="protein sequence ID" value="RFM32739.1"/>
    <property type="molecule type" value="Genomic_DNA"/>
</dbReference>
<protein>
    <recommendedName>
        <fullName evidence="1">Beta-lactamase class A catalytic domain-containing protein</fullName>
    </recommendedName>
</protein>
<gene>
    <name evidence="2" type="ORF">DXN04_24020</name>
</gene>
<proteinExistence type="predicted"/>
<comment type="caution">
    <text evidence="2">The sequence shown here is derived from an EMBL/GenBank/DDBJ whole genome shotgun (WGS) entry which is preliminary data.</text>
</comment>
<dbReference type="Gene3D" id="3.40.710.10">
    <property type="entry name" value="DD-peptidase/beta-lactamase superfamily"/>
    <property type="match status" value="1"/>
</dbReference>
<name>A0A3E1NXU0_9BACT</name>
<sequence length="406" mass="46679">METTNYPPPNSFLESLLKSQASRLGPVFSDPERYRLQIIYTRIDRDDQNQPHCTDFSYRLDPNAYFYPASTVKLAAAALALEKLNDLAIRGLNRHTIMLTDSLPGATPAAFTDASSPSGLPSIGNYIKKILLVSDNDAFNRLYEFIGQESFNKNLWSKGYPGAQVLHRVGVSGISPENNRYTNAITFRQGRKIIHQQPVQYSLLTFSPRKDEIGKAYYNEQNKLVQAPMDASHKNRIYLSDLHNILKSIIFPDLVTKSQRFRLKEDDYGFLYHCMSAQPQESERPTYDPAVFHHNYVKFLLFGAEKNNRISGDVRSFNKPGWAYGTLTDVAYIADFSHQVEFMLSTTVYVNDNNGILSDENYQFKQIGEPFMQALGELIYNYERQRQRAFRPDLSRFRIDYSNKNF</sequence>
<dbReference type="Proteomes" id="UP000261174">
    <property type="component" value="Unassembled WGS sequence"/>
</dbReference>
<feature type="domain" description="Beta-lactamase class A catalytic" evidence="1">
    <location>
        <begin position="58"/>
        <end position="188"/>
    </location>
</feature>
<accession>A0A3E1NXU0</accession>
<dbReference type="GO" id="GO:0008800">
    <property type="term" value="F:beta-lactamase activity"/>
    <property type="evidence" value="ECO:0007669"/>
    <property type="project" value="InterPro"/>
</dbReference>
<evidence type="ECO:0000313" key="3">
    <source>
        <dbReference type="Proteomes" id="UP000261174"/>
    </source>
</evidence>
<keyword evidence="3" id="KW-1185">Reference proteome</keyword>
<dbReference type="InterPro" id="IPR012338">
    <property type="entry name" value="Beta-lactam/transpept-like"/>
</dbReference>
<reference evidence="2 3" key="1">
    <citation type="submission" date="2018-08" db="EMBL/GenBank/DDBJ databases">
        <title>Chitinophaga sp. K20C18050901, a novel bacterium isolated from forest soil.</title>
        <authorList>
            <person name="Wang C."/>
        </authorList>
    </citation>
    <scope>NUCLEOTIDE SEQUENCE [LARGE SCALE GENOMIC DNA]</scope>
    <source>
        <strain evidence="2 3">K20C18050901</strain>
    </source>
</reference>